<name>A0AAN6GCM8_9BASI</name>
<feature type="compositionally biased region" description="Acidic residues" evidence="1">
    <location>
        <begin position="140"/>
        <end position="162"/>
    </location>
</feature>
<sequence length="326" mass="36181">MKTAPNSGGGGGGDSGKEKKRVVVRNIKAMTASSAFYMSSYQSRIRYVSPFFRLFLVHDPAQTYTPHAVAPWLPQPADKATHKRRHMRLLTGELVEAHGGLDSLHATLGEVSSGAARLAELAAEARSAKIDLRLSTSSAEDADEEADKEGKEDDDDDDDCDPFDTLGEQFDVPKPRGFALKPLPWPEREIELRTFFVNSKKETHKLAVVRSRCRRRIQALLDALFLPLTNGRRKVLGQTGAMGLAPADLQQIIHTDYVYTFVAQPIVYSAEMEAMAQELVKAFQETSRLIIAEAKRAAMHQQRKGFTPQQSRRPSDGGARTTFNNR</sequence>
<reference evidence="2" key="1">
    <citation type="journal article" date="2023" name="PhytoFront">
        <title>Draft Genome Resources of Seven Strains of Tilletia horrida, Causal Agent of Kernel Smut of Rice.</title>
        <authorList>
            <person name="Khanal S."/>
            <person name="Antony Babu S."/>
            <person name="Zhou X.G."/>
        </authorList>
    </citation>
    <scope>NUCLEOTIDE SEQUENCE</scope>
    <source>
        <strain evidence="2">TX3</strain>
    </source>
</reference>
<gene>
    <name evidence="2" type="ORF">OC842_003967</name>
</gene>
<feature type="region of interest" description="Disordered" evidence="1">
    <location>
        <begin position="134"/>
        <end position="170"/>
    </location>
</feature>
<dbReference type="Proteomes" id="UP001176521">
    <property type="component" value="Unassembled WGS sequence"/>
</dbReference>
<comment type="caution">
    <text evidence="2">The sequence shown here is derived from an EMBL/GenBank/DDBJ whole genome shotgun (WGS) entry which is preliminary data.</text>
</comment>
<evidence type="ECO:0000313" key="3">
    <source>
        <dbReference type="Proteomes" id="UP001176521"/>
    </source>
</evidence>
<organism evidence="2 3">
    <name type="scientific">Tilletia horrida</name>
    <dbReference type="NCBI Taxonomy" id="155126"/>
    <lineage>
        <taxon>Eukaryota</taxon>
        <taxon>Fungi</taxon>
        <taxon>Dikarya</taxon>
        <taxon>Basidiomycota</taxon>
        <taxon>Ustilaginomycotina</taxon>
        <taxon>Exobasidiomycetes</taxon>
        <taxon>Tilletiales</taxon>
        <taxon>Tilletiaceae</taxon>
        <taxon>Tilletia</taxon>
    </lineage>
</organism>
<evidence type="ECO:0000313" key="2">
    <source>
        <dbReference type="EMBL" id="KAK0530305.1"/>
    </source>
</evidence>
<protein>
    <submittedName>
        <fullName evidence="2">Uncharacterized protein</fullName>
    </submittedName>
</protein>
<evidence type="ECO:0000256" key="1">
    <source>
        <dbReference type="SAM" id="MobiDB-lite"/>
    </source>
</evidence>
<feature type="region of interest" description="Disordered" evidence="1">
    <location>
        <begin position="300"/>
        <end position="326"/>
    </location>
</feature>
<dbReference type="EMBL" id="JAPDMQ010000218">
    <property type="protein sequence ID" value="KAK0530305.1"/>
    <property type="molecule type" value="Genomic_DNA"/>
</dbReference>
<accession>A0AAN6GCM8</accession>
<keyword evidence="3" id="KW-1185">Reference proteome</keyword>
<proteinExistence type="predicted"/>
<dbReference type="AlphaFoldDB" id="A0AAN6GCM8"/>